<dbReference type="Proteomes" id="UP001148838">
    <property type="component" value="Unassembled WGS sequence"/>
</dbReference>
<proteinExistence type="predicted"/>
<reference evidence="1 2" key="1">
    <citation type="journal article" date="2022" name="Allergy">
        <title>Genome assembly and annotation of Periplaneta americana reveal a comprehensive cockroach allergen profile.</title>
        <authorList>
            <person name="Wang L."/>
            <person name="Xiong Q."/>
            <person name="Saelim N."/>
            <person name="Wang L."/>
            <person name="Nong W."/>
            <person name="Wan A.T."/>
            <person name="Shi M."/>
            <person name="Liu X."/>
            <person name="Cao Q."/>
            <person name="Hui J.H.L."/>
            <person name="Sookrung N."/>
            <person name="Leung T.F."/>
            <person name="Tungtrongchitr A."/>
            <person name="Tsui S.K.W."/>
        </authorList>
    </citation>
    <scope>NUCLEOTIDE SEQUENCE [LARGE SCALE GENOMIC DNA]</scope>
    <source>
        <strain evidence="1">PWHHKU_190912</strain>
    </source>
</reference>
<evidence type="ECO:0008006" key="3">
    <source>
        <dbReference type="Google" id="ProtNLM"/>
    </source>
</evidence>
<evidence type="ECO:0000313" key="2">
    <source>
        <dbReference type="Proteomes" id="UP001148838"/>
    </source>
</evidence>
<accession>A0ABQ8SZ01</accession>
<name>A0ABQ8SZ01_PERAM</name>
<keyword evidence="2" id="KW-1185">Reference proteome</keyword>
<sequence>MENVTPKCPVPPGSYAFHDHKLEWGPVDNIPGISGYWIMKTEGFLGKDRVMCVLTEMNFVRKRVKSGK</sequence>
<protein>
    <recommendedName>
        <fullName evidence="3">Per a allergen</fullName>
    </recommendedName>
</protein>
<comment type="caution">
    <text evidence="1">The sequence shown here is derived from an EMBL/GenBank/DDBJ whole genome shotgun (WGS) entry which is preliminary data.</text>
</comment>
<dbReference type="EMBL" id="JAJSOF020000019">
    <property type="protein sequence ID" value="KAJ4438993.1"/>
    <property type="molecule type" value="Genomic_DNA"/>
</dbReference>
<organism evidence="1 2">
    <name type="scientific">Periplaneta americana</name>
    <name type="common">American cockroach</name>
    <name type="synonym">Blatta americana</name>
    <dbReference type="NCBI Taxonomy" id="6978"/>
    <lineage>
        <taxon>Eukaryota</taxon>
        <taxon>Metazoa</taxon>
        <taxon>Ecdysozoa</taxon>
        <taxon>Arthropoda</taxon>
        <taxon>Hexapoda</taxon>
        <taxon>Insecta</taxon>
        <taxon>Pterygota</taxon>
        <taxon>Neoptera</taxon>
        <taxon>Polyneoptera</taxon>
        <taxon>Dictyoptera</taxon>
        <taxon>Blattodea</taxon>
        <taxon>Blattoidea</taxon>
        <taxon>Blattidae</taxon>
        <taxon>Blattinae</taxon>
        <taxon>Periplaneta</taxon>
    </lineage>
</organism>
<gene>
    <name evidence="1" type="ORF">ANN_14948</name>
</gene>
<evidence type="ECO:0000313" key="1">
    <source>
        <dbReference type="EMBL" id="KAJ4438993.1"/>
    </source>
</evidence>
<feature type="non-terminal residue" evidence="1">
    <location>
        <position position="68"/>
    </location>
</feature>